<dbReference type="Pfam" id="PF00324">
    <property type="entry name" value="AA_permease"/>
    <property type="match status" value="1"/>
</dbReference>
<evidence type="ECO:0000256" key="6">
    <source>
        <dbReference type="ARBA" id="ARBA00023136"/>
    </source>
</evidence>
<evidence type="ECO:0000256" key="2">
    <source>
        <dbReference type="ARBA" id="ARBA00022448"/>
    </source>
</evidence>
<dbReference type="PIRSF" id="PIRSF006060">
    <property type="entry name" value="AA_transporter"/>
    <property type="match status" value="1"/>
</dbReference>
<feature type="transmembrane region" description="Helical" evidence="7">
    <location>
        <begin position="401"/>
        <end position="421"/>
    </location>
</feature>
<dbReference type="EMBL" id="PXYW01000001">
    <property type="protein sequence ID" value="PSR35534.1"/>
    <property type="molecule type" value="Genomic_DNA"/>
</dbReference>
<accession>A0A2T2XM05</accession>
<feature type="transmembrane region" description="Helical" evidence="7">
    <location>
        <begin position="157"/>
        <end position="181"/>
    </location>
</feature>
<evidence type="ECO:0000313" key="9">
    <source>
        <dbReference type="EMBL" id="PSR35534.1"/>
    </source>
</evidence>
<feature type="transmembrane region" description="Helical" evidence="7">
    <location>
        <begin position="433"/>
        <end position="450"/>
    </location>
</feature>
<comment type="subcellular location">
    <subcellularLocation>
        <location evidence="1">Membrane</location>
        <topology evidence="1">Multi-pass membrane protein</topology>
    </subcellularLocation>
</comment>
<evidence type="ECO:0000256" key="5">
    <source>
        <dbReference type="ARBA" id="ARBA00022989"/>
    </source>
</evidence>
<feature type="domain" description="Amino acid permease/ SLC12A" evidence="8">
    <location>
        <begin position="25"/>
        <end position="421"/>
    </location>
</feature>
<dbReference type="PANTHER" id="PTHR43495">
    <property type="entry name" value="GABA PERMEASE"/>
    <property type="match status" value="1"/>
</dbReference>
<feature type="transmembrane region" description="Helical" evidence="7">
    <location>
        <begin position="122"/>
        <end position="145"/>
    </location>
</feature>
<dbReference type="InterPro" id="IPR004841">
    <property type="entry name" value="AA-permease/SLC12A_dom"/>
</dbReference>
<feature type="transmembrane region" description="Helical" evidence="7">
    <location>
        <begin position="49"/>
        <end position="73"/>
    </location>
</feature>
<comment type="caution">
    <text evidence="9">The sequence shown here is derived from an EMBL/GenBank/DDBJ whole genome shotgun (WGS) entry which is preliminary data.</text>
</comment>
<gene>
    <name evidence="9" type="ORF">C7B46_00645</name>
</gene>
<sequence length="459" mass="49066">MVRHPSKIRRHHDTHRIGAVGLTGLGIGGIIGAGYLLGSGISIRQAGPAVVITYLLGGVVMAEVMGALTTLATHVPQTTSYREYIARYLGGYAGFFLGWVIFASGILGLGSEAVAAGVFAHYWLPGIPVAILATLIVALVLLINLGSIGWLGMVESLLSLIKVLVIAAFIGLVLVVLMIGWPVHQVTTTHPLMPFAPHGWIGVLNAGLVVIFSYSGVTAVAMATARAKNPKTTIPQAAWGTVIGVTTLYTLGIWALLQVVGWRQVSTTVSPFVLALHQWHIPTGTGILTAVLLVASFTVMVGSFYATLWVLVSLAEAHEAPSWLGAPKRSAKAVPSRLRLWLWSSVAVYMSLSIAYLLPQSAYTDLTAASSFFSLANWALILGAFLRWTQLDGKHRSISSLVFGGRIGAMLTLVVLVALTIQSIRLPTLRPGFWAFLGIWGIVTVGFLVTRRQRRPKPS</sequence>
<feature type="transmembrane region" description="Helical" evidence="7">
    <location>
        <begin position="338"/>
        <end position="358"/>
    </location>
</feature>
<evidence type="ECO:0000259" key="8">
    <source>
        <dbReference type="Pfam" id="PF00324"/>
    </source>
</evidence>
<feature type="transmembrane region" description="Helical" evidence="7">
    <location>
        <begin position="85"/>
        <end position="110"/>
    </location>
</feature>
<proteinExistence type="predicted"/>
<feature type="transmembrane region" description="Helical" evidence="7">
    <location>
        <begin position="370"/>
        <end position="389"/>
    </location>
</feature>
<name>A0A2T2XM05_9FIRM</name>
<feature type="transmembrane region" description="Helical" evidence="7">
    <location>
        <begin position="237"/>
        <end position="257"/>
    </location>
</feature>
<keyword evidence="5 7" id="KW-1133">Transmembrane helix</keyword>
<dbReference type="GO" id="GO:0016020">
    <property type="term" value="C:membrane"/>
    <property type="evidence" value="ECO:0007669"/>
    <property type="project" value="UniProtKB-SubCell"/>
</dbReference>
<dbReference type="PANTHER" id="PTHR43495:SF5">
    <property type="entry name" value="GAMMA-AMINOBUTYRIC ACID PERMEASE"/>
    <property type="match status" value="1"/>
</dbReference>
<evidence type="ECO:0000256" key="7">
    <source>
        <dbReference type="SAM" id="Phobius"/>
    </source>
</evidence>
<organism evidence="9 10">
    <name type="scientific">Sulfobacillus benefaciens</name>
    <dbReference type="NCBI Taxonomy" id="453960"/>
    <lineage>
        <taxon>Bacteria</taxon>
        <taxon>Bacillati</taxon>
        <taxon>Bacillota</taxon>
        <taxon>Clostridia</taxon>
        <taxon>Eubacteriales</taxon>
        <taxon>Clostridiales Family XVII. Incertae Sedis</taxon>
        <taxon>Sulfobacillus</taxon>
    </lineage>
</organism>
<dbReference type="GO" id="GO:0055085">
    <property type="term" value="P:transmembrane transport"/>
    <property type="evidence" value="ECO:0007669"/>
    <property type="project" value="InterPro"/>
</dbReference>
<feature type="transmembrane region" description="Helical" evidence="7">
    <location>
        <begin position="287"/>
        <end position="312"/>
    </location>
</feature>
<dbReference type="Proteomes" id="UP000242972">
    <property type="component" value="Unassembled WGS sequence"/>
</dbReference>
<evidence type="ECO:0000313" key="10">
    <source>
        <dbReference type="Proteomes" id="UP000242972"/>
    </source>
</evidence>
<feature type="transmembrane region" description="Helical" evidence="7">
    <location>
        <begin position="201"/>
        <end position="225"/>
    </location>
</feature>
<keyword evidence="4" id="KW-0029">Amino-acid transport</keyword>
<protein>
    <recommendedName>
        <fullName evidence="8">Amino acid permease/ SLC12A domain-containing protein</fullName>
    </recommendedName>
</protein>
<evidence type="ECO:0000256" key="4">
    <source>
        <dbReference type="ARBA" id="ARBA00022970"/>
    </source>
</evidence>
<feature type="transmembrane region" description="Helical" evidence="7">
    <location>
        <begin position="20"/>
        <end position="43"/>
    </location>
</feature>
<keyword evidence="6 7" id="KW-0472">Membrane</keyword>
<keyword evidence="3 7" id="KW-0812">Transmembrane</keyword>
<evidence type="ECO:0000256" key="3">
    <source>
        <dbReference type="ARBA" id="ARBA00022692"/>
    </source>
</evidence>
<dbReference type="GO" id="GO:0006865">
    <property type="term" value="P:amino acid transport"/>
    <property type="evidence" value="ECO:0007669"/>
    <property type="project" value="UniProtKB-KW"/>
</dbReference>
<reference evidence="9 10" key="1">
    <citation type="journal article" date="2014" name="BMC Genomics">
        <title>Comparison of environmental and isolate Sulfobacillus genomes reveals diverse carbon, sulfur, nitrogen, and hydrogen metabolisms.</title>
        <authorList>
            <person name="Justice N.B."/>
            <person name="Norman A."/>
            <person name="Brown C.T."/>
            <person name="Singh A."/>
            <person name="Thomas B.C."/>
            <person name="Banfield J.F."/>
        </authorList>
    </citation>
    <scope>NUCLEOTIDE SEQUENCE [LARGE SCALE GENOMIC DNA]</scope>
    <source>
        <strain evidence="9">AMDSBA4</strain>
    </source>
</reference>
<dbReference type="Gene3D" id="1.20.1740.10">
    <property type="entry name" value="Amino acid/polyamine transporter I"/>
    <property type="match status" value="1"/>
</dbReference>
<dbReference type="AlphaFoldDB" id="A0A2T2XM05"/>
<keyword evidence="2" id="KW-0813">Transport</keyword>
<evidence type="ECO:0000256" key="1">
    <source>
        <dbReference type="ARBA" id="ARBA00004141"/>
    </source>
</evidence>